<reference evidence="2" key="1">
    <citation type="submission" date="2011-12" db="EMBL/GenBank/DDBJ databases">
        <title>The Draft Genome of Lepisosteus oculatus.</title>
        <authorList>
            <consortium name="The Broad Institute Genome Assembly &amp; Analysis Group"/>
            <consortium name="Computational R&amp;D Group"/>
            <consortium name="and Sequencing Platform"/>
            <person name="Di Palma F."/>
            <person name="Alfoldi J."/>
            <person name="Johnson J."/>
            <person name="Berlin A."/>
            <person name="Gnerre S."/>
            <person name="Jaffe D."/>
            <person name="MacCallum I."/>
            <person name="Young S."/>
            <person name="Walker B.J."/>
            <person name="Lander E.S."/>
            <person name="Lindblad-Toh K."/>
        </authorList>
    </citation>
    <scope>NUCLEOTIDE SEQUENCE [LARGE SCALE GENOMIC DNA]</scope>
</reference>
<name>W5N4R2_LEPOC</name>
<dbReference type="PANTHER" id="PTHR15299:SF3">
    <property type="entry name" value="HERV-H LTR-ASSOCIATING PROTEIN 1"/>
    <property type="match status" value="1"/>
</dbReference>
<evidence type="ECO:0000313" key="1">
    <source>
        <dbReference type="Ensembl" id="ENSLOCP00000015621.1"/>
    </source>
</evidence>
<dbReference type="eggNOG" id="ENOG502S3MP">
    <property type="taxonomic scope" value="Eukaryota"/>
</dbReference>
<dbReference type="Proteomes" id="UP000018468">
    <property type="component" value="Linkage group LG9"/>
</dbReference>
<reference evidence="1" key="2">
    <citation type="submission" date="2025-08" db="UniProtKB">
        <authorList>
            <consortium name="Ensembl"/>
        </authorList>
    </citation>
    <scope>IDENTIFICATION</scope>
</reference>
<keyword evidence="2" id="KW-1185">Reference proteome</keyword>
<reference evidence="1" key="3">
    <citation type="submission" date="2025-09" db="UniProtKB">
        <authorList>
            <consortium name="Ensembl"/>
        </authorList>
    </citation>
    <scope>IDENTIFICATION</scope>
</reference>
<dbReference type="Ensembl" id="ENSLOCT00000015650.1">
    <property type="protein sequence ID" value="ENSLOCP00000015621.1"/>
    <property type="gene ID" value="ENSLOCG00000012698.1"/>
</dbReference>
<dbReference type="Bgee" id="ENSLOCG00000012698">
    <property type="expression patterns" value="Expressed in brain and 1 other cell type or tissue"/>
</dbReference>
<protein>
    <submittedName>
        <fullName evidence="1">Uncharacterized protein</fullName>
    </submittedName>
</protein>
<dbReference type="InParanoid" id="W5N4R2"/>
<sequence>SNYLFSMLSVTSHSSLALHKITILVYNISDFRNIEPSTFPMRYCYCFTNRTNDLTDFTAVLLDIMENSTSYLQELFKSSSILSG</sequence>
<dbReference type="AlphaFoldDB" id="W5N4R2"/>
<dbReference type="InterPro" id="IPR037643">
    <property type="entry name" value="HHLA1"/>
</dbReference>
<dbReference type="STRING" id="7918.ENSLOCP00000015621"/>
<evidence type="ECO:0000313" key="2">
    <source>
        <dbReference type="Proteomes" id="UP000018468"/>
    </source>
</evidence>
<proteinExistence type="predicted"/>
<accession>W5N4R2</accession>
<dbReference type="HOGENOM" id="CLU_2533334_0_0_1"/>
<dbReference type="EMBL" id="AHAT01002477">
    <property type="status" value="NOT_ANNOTATED_CDS"/>
    <property type="molecule type" value="Genomic_DNA"/>
</dbReference>
<dbReference type="OMA" id="DFRNIEP"/>
<dbReference type="GeneTree" id="ENSGT00530000064699"/>
<dbReference type="PANTHER" id="PTHR15299">
    <property type="entry name" value="HERV-H LTR-ASSOCIATING PROTEIN 1"/>
    <property type="match status" value="1"/>
</dbReference>
<organism evidence="1 2">
    <name type="scientific">Lepisosteus oculatus</name>
    <name type="common">Spotted gar</name>
    <dbReference type="NCBI Taxonomy" id="7918"/>
    <lineage>
        <taxon>Eukaryota</taxon>
        <taxon>Metazoa</taxon>
        <taxon>Chordata</taxon>
        <taxon>Craniata</taxon>
        <taxon>Vertebrata</taxon>
        <taxon>Euteleostomi</taxon>
        <taxon>Actinopterygii</taxon>
        <taxon>Neopterygii</taxon>
        <taxon>Holostei</taxon>
        <taxon>Semionotiformes</taxon>
        <taxon>Lepisosteidae</taxon>
        <taxon>Lepisosteus</taxon>
    </lineage>
</organism>